<gene>
    <name evidence="1" type="ORF">BpHYR1_002405</name>
</gene>
<dbReference type="Proteomes" id="UP000276133">
    <property type="component" value="Unassembled WGS sequence"/>
</dbReference>
<evidence type="ECO:0000313" key="1">
    <source>
        <dbReference type="EMBL" id="RMZ99958.1"/>
    </source>
</evidence>
<sequence length="143" mass="17286">MRHYKRKFNINPSYKLFFNVKHKLNDCISTEFSFFNPAVVSSSFREKSKSDFELLIEDLVFIDLVFIFDGRDGMFNRDKLYGLNSRLVHKLIKEIKGQNIVLTRIRRFCAHYFDYSKKHNRLKYIKIQCCYDTINSPYFNKKK</sequence>
<proteinExistence type="predicted"/>
<evidence type="ECO:0000313" key="2">
    <source>
        <dbReference type="Proteomes" id="UP000276133"/>
    </source>
</evidence>
<reference evidence="1 2" key="1">
    <citation type="journal article" date="2018" name="Sci. Rep.">
        <title>Genomic signatures of local adaptation to the degree of environmental predictability in rotifers.</title>
        <authorList>
            <person name="Franch-Gras L."/>
            <person name="Hahn C."/>
            <person name="Garcia-Roger E.M."/>
            <person name="Carmona M.J."/>
            <person name="Serra M."/>
            <person name="Gomez A."/>
        </authorList>
    </citation>
    <scope>NUCLEOTIDE SEQUENCE [LARGE SCALE GENOMIC DNA]</scope>
    <source>
        <strain evidence="1">HYR1</strain>
    </source>
</reference>
<organism evidence="1 2">
    <name type="scientific">Brachionus plicatilis</name>
    <name type="common">Marine rotifer</name>
    <name type="synonym">Brachionus muelleri</name>
    <dbReference type="NCBI Taxonomy" id="10195"/>
    <lineage>
        <taxon>Eukaryota</taxon>
        <taxon>Metazoa</taxon>
        <taxon>Spiralia</taxon>
        <taxon>Gnathifera</taxon>
        <taxon>Rotifera</taxon>
        <taxon>Eurotatoria</taxon>
        <taxon>Monogononta</taxon>
        <taxon>Pseudotrocha</taxon>
        <taxon>Ploima</taxon>
        <taxon>Brachionidae</taxon>
        <taxon>Brachionus</taxon>
    </lineage>
</organism>
<accession>A0A3M7PLV2</accession>
<protein>
    <submittedName>
        <fullName evidence="1">Uncharacterized protein</fullName>
    </submittedName>
</protein>
<dbReference type="AlphaFoldDB" id="A0A3M7PLV2"/>
<dbReference type="EMBL" id="REGN01009982">
    <property type="protein sequence ID" value="RMZ99958.1"/>
    <property type="molecule type" value="Genomic_DNA"/>
</dbReference>
<keyword evidence="2" id="KW-1185">Reference proteome</keyword>
<comment type="caution">
    <text evidence="1">The sequence shown here is derived from an EMBL/GenBank/DDBJ whole genome shotgun (WGS) entry which is preliminary data.</text>
</comment>
<name>A0A3M7PLV2_BRAPC</name>